<dbReference type="Proteomes" id="UP000008199">
    <property type="component" value="Chromosome"/>
</dbReference>
<dbReference type="EMBL" id="AP009240">
    <property type="protein sequence ID" value="BAG78865.1"/>
    <property type="molecule type" value="Genomic_DNA"/>
</dbReference>
<accession>A0A979GHW7</accession>
<protein>
    <recommendedName>
        <fullName evidence="3">Transposase</fullName>
    </recommendedName>
</protein>
<organism evidence="1 2">
    <name type="scientific">Escherichia coli (strain SE11)</name>
    <dbReference type="NCBI Taxonomy" id="409438"/>
    <lineage>
        <taxon>Bacteria</taxon>
        <taxon>Pseudomonadati</taxon>
        <taxon>Pseudomonadota</taxon>
        <taxon>Gammaproteobacteria</taxon>
        <taxon>Enterobacterales</taxon>
        <taxon>Enterobacteriaceae</taxon>
        <taxon>Escherichia</taxon>
    </lineage>
</organism>
<dbReference type="KEGG" id="ecy:ECSE_3341"/>
<evidence type="ECO:0000313" key="1">
    <source>
        <dbReference type="EMBL" id="BAG78865.1"/>
    </source>
</evidence>
<sequence>MISAVYFAKHCHSLLWRNIHSYFRVDSRTVNYIFTVAKNIKPHF</sequence>
<evidence type="ECO:0008006" key="3">
    <source>
        <dbReference type="Google" id="ProtNLM"/>
    </source>
</evidence>
<reference evidence="1 2" key="1">
    <citation type="journal article" date="2008" name="DNA Res.">
        <title>Complete genome sequence and comparative analysis of the wild-type commensal Escherichia coli strain SE11 isolated from a healthy adult.</title>
        <authorList>
            <person name="Oshima K."/>
            <person name="Toh H."/>
            <person name="Ogura Y."/>
            <person name="Sasamoto H."/>
            <person name="Morita H."/>
            <person name="Park S.-H."/>
            <person name="Ooka T."/>
            <person name="Iyoda S."/>
            <person name="Taylor T.D."/>
            <person name="Hayashi T."/>
            <person name="Itoh K."/>
            <person name="Hattori M."/>
        </authorList>
    </citation>
    <scope>NUCLEOTIDE SEQUENCE [LARGE SCALE GENOMIC DNA]</scope>
    <source>
        <strain evidence="1 2">SE11</strain>
    </source>
</reference>
<name>A0A979GHW7_ECOSE</name>
<dbReference type="AlphaFoldDB" id="A0A979GHW7"/>
<gene>
    <name evidence="1" type="ordered locus">ECSE_3341</name>
</gene>
<evidence type="ECO:0000313" key="2">
    <source>
        <dbReference type="Proteomes" id="UP000008199"/>
    </source>
</evidence>
<proteinExistence type="predicted"/>